<feature type="coiled-coil region" evidence="8">
    <location>
        <begin position="714"/>
        <end position="744"/>
    </location>
</feature>
<feature type="coiled-coil region" evidence="8">
    <location>
        <begin position="142"/>
        <end position="197"/>
    </location>
</feature>
<dbReference type="PANTHER" id="PTHR18879">
    <property type="entry name" value="CENTROSOMAL PROTEIN OF 290 KDA"/>
    <property type="match status" value="1"/>
</dbReference>
<keyword evidence="4" id="KW-0970">Cilium biogenesis/degradation</keyword>
<proteinExistence type="predicted"/>
<evidence type="ECO:0008006" key="12">
    <source>
        <dbReference type="Google" id="ProtNLM"/>
    </source>
</evidence>
<feature type="coiled-coil region" evidence="8">
    <location>
        <begin position="241"/>
        <end position="297"/>
    </location>
</feature>
<comment type="caution">
    <text evidence="10">The sequence shown here is derived from an EMBL/GenBank/DDBJ whole genome shotgun (WGS) entry which is preliminary data.</text>
</comment>
<feature type="coiled-coil region" evidence="8">
    <location>
        <begin position="848"/>
        <end position="918"/>
    </location>
</feature>
<dbReference type="OrthoDB" id="6351660at2759"/>
<accession>A0A8J2W9A2</accession>
<evidence type="ECO:0000256" key="8">
    <source>
        <dbReference type="SAM" id="Coils"/>
    </source>
</evidence>
<dbReference type="GO" id="GO:1905515">
    <property type="term" value="P:non-motile cilium assembly"/>
    <property type="evidence" value="ECO:0007669"/>
    <property type="project" value="TreeGrafter"/>
</dbReference>
<organism evidence="10 11">
    <name type="scientific">Daphnia galeata</name>
    <dbReference type="NCBI Taxonomy" id="27404"/>
    <lineage>
        <taxon>Eukaryota</taxon>
        <taxon>Metazoa</taxon>
        <taxon>Ecdysozoa</taxon>
        <taxon>Arthropoda</taxon>
        <taxon>Crustacea</taxon>
        <taxon>Branchiopoda</taxon>
        <taxon>Diplostraca</taxon>
        <taxon>Cladocera</taxon>
        <taxon>Anomopoda</taxon>
        <taxon>Daphniidae</taxon>
        <taxon>Daphnia</taxon>
    </lineage>
</organism>
<evidence type="ECO:0000256" key="4">
    <source>
        <dbReference type="ARBA" id="ARBA00022794"/>
    </source>
</evidence>
<feature type="region of interest" description="Disordered" evidence="9">
    <location>
        <begin position="103"/>
        <end position="128"/>
    </location>
</feature>
<dbReference type="Proteomes" id="UP000789390">
    <property type="component" value="Unassembled WGS sequence"/>
</dbReference>
<evidence type="ECO:0000313" key="11">
    <source>
        <dbReference type="Proteomes" id="UP000789390"/>
    </source>
</evidence>
<evidence type="ECO:0000256" key="1">
    <source>
        <dbReference type="ARBA" id="ARBA00004120"/>
    </source>
</evidence>
<sequence length="1280" mass="148251">MTDIRSMGKTDSSLSSGISDEEITARGSKSRRNSNTKEIKKSNSNKFNTNTSLDSNGESEDEEINRLHKIIQDQAKELNEEKLASRKLKQMVKLLKRETKQLQADKVKKQVDPKQSNNSDEDNPPWERRKLETRLAEYDKVIREKNVHIEQLLRDCRKMEQENQQCNNEIQQLTQQFNECTQQLQLATHNYETLEETFKDRMSQLEIENDKTRIQLGECQWQKDKTEENLDKISEAVDLTINKCKEIIESKEKMINSLQSKLEIYETSGLSSREKEVERLRAELATASKEIEESARLMERFQGLHLSDGAKAITSSVKRKLKELETLKVAQKENDRLLSEREEQLAELIRTVHRYESGTYGLSEATKELKDTRDQLQIRNDHIEKLIEQLNTLEERIEDLALENSDLREKYNVDPKAFDLPLKKMTLNQQRDAHQQEIQQLKEENMQLGLENRSFKRALLRGGERQQKPDVLSTPVSHQPSDKLLLDYQKACSEVIVLRKGLLEILHSVRQQDGTSDVKIESPILERLVTVLNSERLFGHYDAYADIMNENSRLYGENKLLRERVREMKSATFITVEHPPLVRSPPVPSSRRSSSDQTMKMDKNIQVSVQLANSGCDPLVDVETRPPVEVHRPSTPPEKVAEIVAPQRATAESQCELTGQVEQYQEKLCDLELQLGKVRHELHNLTEKHEAAVIDWKRRESNWIDEIAANGTKIEEIEQDLQSKVKLLKELQAAKAAAEQTISEPADEIKIRMEKELVTLRIRLDHKEQTLKRSQQFLDEVRLEQLKMIEEHSQEVLNLQDTILEQQRALHRVEQTQREFAASAASTRAVVRHLETEADSSHQLHSQIADLSGQLETVRKQAAQWKQAAEILSKEKQTFKERRSTLLQVLVAKLKTELDKKEKQMDFLKQLAEEMHSRLECNGNPPPLITSTPVPAPISIPLPSPALIASSPPIKEMMIGSSNSTISLADLELQYTQLQKTSEGQRKQVDSLKHQLKDQTSLLEKLQTEKGNLSRQMVSLRNRVTRMSNEKAAAQLPPDEGICRLLRRIKELEGQLNMFHTAEKPAAEDPQNMMVKNLAMDQWKERKKLQAVIDQLKLKLKELQDRTQEDERQKENLRKTVNRLVNEKRVLEDKLKFKANDNERIHRLVEENTQWRIRFEGLEHQLREISEEETNTDRHRLQISVLQERIRKQEQQILEMQLNQSSSNQSRDENAMAKISNVNMKLQENLQRLVNLVQIPRRPNGEKRISFQEGPPMSDIRRTVKTLQQLVCQLNDDDVS</sequence>
<feature type="region of interest" description="Disordered" evidence="9">
    <location>
        <begin position="579"/>
        <end position="599"/>
    </location>
</feature>
<dbReference type="GO" id="GO:0035869">
    <property type="term" value="C:ciliary transition zone"/>
    <property type="evidence" value="ECO:0007669"/>
    <property type="project" value="TreeGrafter"/>
</dbReference>
<gene>
    <name evidence="10" type="ORF">DGAL_LOCUS634</name>
</gene>
<dbReference type="InterPro" id="IPR026201">
    <property type="entry name" value="Cep290"/>
</dbReference>
<feature type="compositionally biased region" description="Basic and acidic residues" evidence="9">
    <location>
        <begin position="103"/>
        <end position="112"/>
    </location>
</feature>
<feature type="coiled-coil region" evidence="8">
    <location>
        <begin position="327"/>
        <end position="458"/>
    </location>
</feature>
<keyword evidence="6" id="KW-0206">Cytoskeleton</keyword>
<feature type="coiled-coil region" evidence="8">
    <location>
        <begin position="1086"/>
        <end position="1236"/>
    </location>
</feature>
<dbReference type="GO" id="GO:1905349">
    <property type="term" value="P:ciliary transition zone assembly"/>
    <property type="evidence" value="ECO:0007669"/>
    <property type="project" value="TreeGrafter"/>
</dbReference>
<evidence type="ECO:0000256" key="6">
    <source>
        <dbReference type="ARBA" id="ARBA00023212"/>
    </source>
</evidence>
<keyword evidence="11" id="KW-1185">Reference proteome</keyword>
<dbReference type="GO" id="GO:0034451">
    <property type="term" value="C:centriolar satellite"/>
    <property type="evidence" value="ECO:0007669"/>
    <property type="project" value="TreeGrafter"/>
</dbReference>
<feature type="region of interest" description="Disordered" evidence="9">
    <location>
        <begin position="1"/>
        <end position="62"/>
    </location>
</feature>
<keyword evidence="5 8" id="KW-0175">Coiled coil</keyword>
<dbReference type="AlphaFoldDB" id="A0A8J2W9A2"/>
<keyword evidence="3" id="KW-0963">Cytoplasm</keyword>
<comment type="subcellular location">
    <subcellularLocation>
        <location evidence="1">Cytoplasm</location>
        <location evidence="1">Cytoskeleton</location>
        <location evidence="1">Cilium basal body</location>
    </subcellularLocation>
    <subcellularLocation>
        <location evidence="2">Cytoplasm</location>
        <location evidence="2">Cytoskeleton</location>
        <location evidence="2">Microtubule organizing center</location>
        <location evidence="2">Centrosome</location>
    </subcellularLocation>
</comment>
<evidence type="ECO:0000256" key="3">
    <source>
        <dbReference type="ARBA" id="ARBA00022490"/>
    </source>
</evidence>
<dbReference type="PANTHER" id="PTHR18879:SF20">
    <property type="entry name" value="CENTROSOMAL PROTEIN OF 290 KDA"/>
    <property type="match status" value="1"/>
</dbReference>
<evidence type="ECO:0000256" key="7">
    <source>
        <dbReference type="ARBA" id="ARBA00023273"/>
    </source>
</evidence>
<dbReference type="GO" id="GO:0097711">
    <property type="term" value="P:ciliary basal body-plasma membrane docking"/>
    <property type="evidence" value="ECO:0007669"/>
    <property type="project" value="TreeGrafter"/>
</dbReference>
<feature type="compositionally biased region" description="Polar residues" evidence="9">
    <location>
        <begin position="9"/>
        <end position="18"/>
    </location>
</feature>
<evidence type="ECO:0000256" key="2">
    <source>
        <dbReference type="ARBA" id="ARBA00004300"/>
    </source>
</evidence>
<feature type="compositionally biased region" description="Low complexity" evidence="9">
    <location>
        <begin position="42"/>
        <end position="52"/>
    </location>
</feature>
<name>A0A8J2W9A2_9CRUS</name>
<protein>
    <recommendedName>
        <fullName evidence="12">Centrosomal protein of 290kDa coiled-coil region domain-containing protein</fullName>
    </recommendedName>
</protein>
<feature type="coiled-coil region" evidence="8">
    <location>
        <begin position="968"/>
        <end position="1030"/>
    </location>
</feature>
<evidence type="ECO:0000256" key="9">
    <source>
        <dbReference type="SAM" id="MobiDB-lite"/>
    </source>
</evidence>
<evidence type="ECO:0000256" key="5">
    <source>
        <dbReference type="ARBA" id="ARBA00023054"/>
    </source>
</evidence>
<reference evidence="10" key="1">
    <citation type="submission" date="2021-11" db="EMBL/GenBank/DDBJ databases">
        <authorList>
            <person name="Schell T."/>
        </authorList>
    </citation>
    <scope>NUCLEOTIDE SEQUENCE</scope>
    <source>
        <strain evidence="10">M5</strain>
    </source>
</reference>
<keyword evidence="7" id="KW-0966">Cell projection</keyword>
<dbReference type="EMBL" id="CAKKLH010000003">
    <property type="protein sequence ID" value="CAH0098551.1"/>
    <property type="molecule type" value="Genomic_DNA"/>
</dbReference>
<evidence type="ECO:0000313" key="10">
    <source>
        <dbReference type="EMBL" id="CAH0098551.1"/>
    </source>
</evidence>